<dbReference type="InterPro" id="IPR014729">
    <property type="entry name" value="Rossmann-like_a/b/a_fold"/>
</dbReference>
<accession>A0A3B8WBV5</accession>
<evidence type="ECO:0000256" key="10">
    <source>
        <dbReference type="SAM" id="MobiDB-lite"/>
    </source>
</evidence>
<dbReference type="GO" id="GO:0005524">
    <property type="term" value="F:ATP binding"/>
    <property type="evidence" value="ECO:0007669"/>
    <property type="project" value="UniProtKB-UniRule"/>
</dbReference>
<reference evidence="11 12" key="1">
    <citation type="journal article" date="2018" name="Nat. Biotechnol.">
        <title>A standardized bacterial taxonomy based on genome phylogeny substantially revises the tree of life.</title>
        <authorList>
            <person name="Parks D.H."/>
            <person name="Chuvochina M."/>
            <person name="Waite D.W."/>
            <person name="Rinke C."/>
            <person name="Skarshewski A."/>
            <person name="Chaumeil P.A."/>
            <person name="Hugenholtz P."/>
        </authorList>
    </citation>
    <scope>NUCLEOTIDE SEQUENCE [LARGE SCALE GENOMIC DNA]</scope>
    <source>
        <strain evidence="11">UBA9049</strain>
    </source>
</reference>
<name>A0A3B8WBV5_MARNT</name>
<dbReference type="NCBIfam" id="TIGR00233">
    <property type="entry name" value="trpS"/>
    <property type="match status" value="1"/>
</dbReference>
<keyword evidence="2 8" id="KW-0436">Ligase</keyword>
<organism evidence="11 12">
    <name type="scientific">Marinobacter nauticus</name>
    <name type="common">Marinobacter hydrocarbonoclasticus</name>
    <name type="synonym">Marinobacter aquaeolei</name>
    <dbReference type="NCBI Taxonomy" id="2743"/>
    <lineage>
        <taxon>Bacteria</taxon>
        <taxon>Pseudomonadati</taxon>
        <taxon>Pseudomonadota</taxon>
        <taxon>Gammaproteobacteria</taxon>
        <taxon>Pseudomonadales</taxon>
        <taxon>Marinobacteraceae</taxon>
        <taxon>Marinobacter</taxon>
    </lineage>
</organism>
<protein>
    <recommendedName>
        <fullName evidence="8">Tryptophan--tRNA ligase</fullName>
        <ecNumber evidence="8">6.1.1.2</ecNumber>
    </recommendedName>
    <alternativeName>
        <fullName evidence="8">Tryptophanyl-tRNA synthetase</fullName>
        <shortName evidence="8">TrpRS</shortName>
    </alternativeName>
</protein>
<sequence length="353" mass="39737">MQTTSNTIESQPQSKTRRRVFSGVQPSGDPQLGNYLGAFKGWVDRQDQKDNFFCIVDLHAITVEQNPEELRRQTRELAAMLFACGIDPDKSTLFIQSHVTAHAEACWILNCVTPIGWLERMTQFKDKSTGQDSVSAGLLDYPVLMAGDILLYSAHEVPVGEDQKQHVELARDIAQRFNRIYNELFVVPEPVIPEVGGRVMGLNDPNVKMSKSFSHIRGHAIRLLDEPKEIKRSVMRAVTDSENEIRFSDDPERAGVNNLLGMYKVLTDQTESEVEADFADARGYGDLKKRVAEIVIEGLAPIQKRYYELMDDVAELDRLLTTGADQARQVAEPKIQEMKQAVGFVLPDQSRSQ</sequence>
<dbReference type="Pfam" id="PF00579">
    <property type="entry name" value="tRNA-synt_1b"/>
    <property type="match status" value="1"/>
</dbReference>
<keyword evidence="3 8" id="KW-0547">Nucleotide-binding</keyword>
<feature type="binding site" evidence="8">
    <location>
        <begin position="33"/>
        <end position="34"/>
    </location>
    <ligand>
        <name>ATP</name>
        <dbReference type="ChEBI" id="CHEBI:30616"/>
    </ligand>
</feature>
<gene>
    <name evidence="8 11" type="primary">trpS</name>
    <name evidence="11" type="ORF">DCF82_01265</name>
</gene>
<dbReference type="GO" id="GO:0006436">
    <property type="term" value="P:tryptophanyl-tRNA aminoacylation"/>
    <property type="evidence" value="ECO:0007669"/>
    <property type="project" value="UniProtKB-UniRule"/>
</dbReference>
<dbReference type="AlphaFoldDB" id="A0A3B8WBV5"/>
<comment type="caution">
    <text evidence="8">Lacks conserved residue(s) required for the propagation of feature annotation.</text>
</comment>
<dbReference type="EMBL" id="DLYI01000013">
    <property type="protein sequence ID" value="HAC26443.1"/>
    <property type="molecule type" value="Genomic_DNA"/>
</dbReference>
<proteinExistence type="inferred from homology"/>
<comment type="catalytic activity">
    <reaction evidence="7 8">
        <text>tRNA(Trp) + L-tryptophan + ATP = L-tryptophyl-tRNA(Trp) + AMP + diphosphate + H(+)</text>
        <dbReference type="Rhea" id="RHEA:24080"/>
        <dbReference type="Rhea" id="RHEA-COMP:9671"/>
        <dbReference type="Rhea" id="RHEA-COMP:9705"/>
        <dbReference type="ChEBI" id="CHEBI:15378"/>
        <dbReference type="ChEBI" id="CHEBI:30616"/>
        <dbReference type="ChEBI" id="CHEBI:33019"/>
        <dbReference type="ChEBI" id="CHEBI:57912"/>
        <dbReference type="ChEBI" id="CHEBI:78442"/>
        <dbReference type="ChEBI" id="CHEBI:78535"/>
        <dbReference type="ChEBI" id="CHEBI:456215"/>
        <dbReference type="EC" id="6.1.1.2"/>
    </reaction>
</comment>
<feature type="binding site" evidence="8">
    <location>
        <begin position="25"/>
        <end position="27"/>
    </location>
    <ligand>
        <name>ATP</name>
        <dbReference type="ChEBI" id="CHEBI:30616"/>
    </ligand>
</feature>
<keyword evidence="5 8" id="KW-0648">Protein biosynthesis</keyword>
<evidence type="ECO:0000313" key="11">
    <source>
        <dbReference type="EMBL" id="HAC26443.1"/>
    </source>
</evidence>
<dbReference type="InterPro" id="IPR002305">
    <property type="entry name" value="aa-tRNA-synth_Ic"/>
</dbReference>
<dbReference type="InterPro" id="IPR024109">
    <property type="entry name" value="Trp-tRNA-ligase_bac-type"/>
</dbReference>
<evidence type="ECO:0000256" key="4">
    <source>
        <dbReference type="ARBA" id="ARBA00022840"/>
    </source>
</evidence>
<evidence type="ECO:0000256" key="7">
    <source>
        <dbReference type="ARBA" id="ARBA00049929"/>
    </source>
</evidence>
<dbReference type="FunFam" id="1.10.240.10:FF:000002">
    <property type="entry name" value="Tryptophan--tRNA ligase"/>
    <property type="match status" value="1"/>
</dbReference>
<dbReference type="HAMAP" id="MF_00140_B">
    <property type="entry name" value="Trp_tRNA_synth_B"/>
    <property type="match status" value="1"/>
</dbReference>
<comment type="subunit">
    <text evidence="8">Homodimer.</text>
</comment>
<dbReference type="InterPro" id="IPR050203">
    <property type="entry name" value="Trp-tRNA_synthetase"/>
</dbReference>
<comment type="similarity">
    <text evidence="1 8 9">Belongs to the class-I aminoacyl-tRNA synthetase family.</text>
</comment>
<comment type="caution">
    <text evidence="11">The sequence shown here is derived from an EMBL/GenBank/DDBJ whole genome shotgun (WGS) entry which is preliminary data.</text>
</comment>
<dbReference type="Gene3D" id="1.10.240.10">
    <property type="entry name" value="Tyrosyl-Transfer RNA Synthetase"/>
    <property type="match status" value="1"/>
</dbReference>
<evidence type="ECO:0000256" key="9">
    <source>
        <dbReference type="RuleBase" id="RU363036"/>
    </source>
</evidence>
<evidence type="ECO:0000256" key="6">
    <source>
        <dbReference type="ARBA" id="ARBA00023146"/>
    </source>
</evidence>
<feature type="binding site" evidence="8">
    <location>
        <begin position="160"/>
        <end position="162"/>
    </location>
    <ligand>
        <name>ATP</name>
        <dbReference type="ChEBI" id="CHEBI:30616"/>
    </ligand>
</feature>
<dbReference type="InterPro" id="IPR002306">
    <property type="entry name" value="Trp-tRNA-ligase"/>
</dbReference>
<dbReference type="EC" id="6.1.1.2" evidence="8"/>
<keyword evidence="6 8" id="KW-0030">Aminoacyl-tRNA synthetase</keyword>
<dbReference type="CDD" id="cd00806">
    <property type="entry name" value="TrpRS_core"/>
    <property type="match status" value="1"/>
</dbReference>
<dbReference type="Gene3D" id="3.40.50.620">
    <property type="entry name" value="HUPs"/>
    <property type="match status" value="1"/>
</dbReference>
<feature type="compositionally biased region" description="Polar residues" evidence="10">
    <location>
        <begin position="1"/>
        <end position="14"/>
    </location>
</feature>
<evidence type="ECO:0000256" key="5">
    <source>
        <dbReference type="ARBA" id="ARBA00022917"/>
    </source>
</evidence>
<keyword evidence="4 8" id="KW-0067">ATP-binding</keyword>
<keyword evidence="8" id="KW-0963">Cytoplasm</keyword>
<comment type="subcellular location">
    <subcellularLocation>
        <location evidence="8">Cytoplasm</location>
    </subcellularLocation>
</comment>
<evidence type="ECO:0000256" key="8">
    <source>
        <dbReference type="HAMAP-Rule" id="MF_00140"/>
    </source>
</evidence>
<dbReference type="SUPFAM" id="SSF52374">
    <property type="entry name" value="Nucleotidylyl transferase"/>
    <property type="match status" value="1"/>
</dbReference>
<feature type="binding site" evidence="8">
    <location>
        <position position="199"/>
    </location>
    <ligand>
        <name>ATP</name>
        <dbReference type="ChEBI" id="CHEBI:30616"/>
    </ligand>
</feature>
<feature type="region of interest" description="Disordered" evidence="10">
    <location>
        <begin position="1"/>
        <end position="28"/>
    </location>
</feature>
<dbReference type="GO" id="GO:0005829">
    <property type="term" value="C:cytosol"/>
    <property type="evidence" value="ECO:0007669"/>
    <property type="project" value="TreeGrafter"/>
</dbReference>
<dbReference type="Proteomes" id="UP000261325">
    <property type="component" value="Unassembled WGS sequence"/>
</dbReference>
<evidence type="ECO:0000313" key="12">
    <source>
        <dbReference type="Proteomes" id="UP000261325"/>
    </source>
</evidence>
<dbReference type="PANTHER" id="PTHR43766:SF1">
    <property type="entry name" value="TRYPTOPHAN--TRNA LIGASE, MITOCHONDRIAL"/>
    <property type="match status" value="1"/>
</dbReference>
<evidence type="ECO:0000256" key="1">
    <source>
        <dbReference type="ARBA" id="ARBA00005594"/>
    </source>
</evidence>
<evidence type="ECO:0000256" key="2">
    <source>
        <dbReference type="ARBA" id="ARBA00022598"/>
    </source>
</evidence>
<feature type="short sequence motif" description="'KMSKS' region" evidence="8">
    <location>
        <begin position="208"/>
        <end position="212"/>
    </location>
</feature>
<dbReference type="PRINTS" id="PR01039">
    <property type="entry name" value="TRNASYNTHTRP"/>
</dbReference>
<dbReference type="PANTHER" id="PTHR43766">
    <property type="entry name" value="TRYPTOPHAN--TRNA LIGASE, MITOCHONDRIAL"/>
    <property type="match status" value="1"/>
</dbReference>
<evidence type="ECO:0000256" key="3">
    <source>
        <dbReference type="ARBA" id="ARBA00022741"/>
    </source>
</evidence>
<dbReference type="GO" id="GO:0004830">
    <property type="term" value="F:tryptophan-tRNA ligase activity"/>
    <property type="evidence" value="ECO:0007669"/>
    <property type="project" value="UniProtKB-UniRule"/>
</dbReference>
<feature type="binding site" evidence="8">
    <location>
        <position position="148"/>
    </location>
    <ligand>
        <name>L-tryptophan</name>
        <dbReference type="ChEBI" id="CHEBI:57912"/>
    </ligand>
</feature>
<comment type="function">
    <text evidence="8">Catalyzes the attachment of tryptophan to tRNA(Trp).</text>
</comment>
<feature type="binding site" evidence="8">
    <location>
        <begin position="208"/>
        <end position="212"/>
    </location>
    <ligand>
        <name>ATP</name>
        <dbReference type="ChEBI" id="CHEBI:30616"/>
    </ligand>
</feature>